<reference evidence="2 3" key="1">
    <citation type="journal article" date="2019" name="PLoS ONE">
        <title>Pup mortality in New Zealand sea lions (Phocarctos hookeri) at Enderby Island, Auckland Islands, 2013-18.</title>
        <authorList>
            <person name="Michael S.A."/>
            <person name="Hayman D.T.S."/>
            <person name="Gray R."/>
            <person name="Zhang J."/>
            <person name="Rogers L."/>
            <person name="Roe W.D."/>
        </authorList>
    </citation>
    <scope>NUCLEOTIDE SEQUENCE [LARGE SCALE GENOMIC DNA]</scope>
    <source>
        <strain evidence="2 3">SM868</strain>
    </source>
</reference>
<accession>A0A844M1H2</accession>
<feature type="domain" description="YgjP-like metallopeptidase" evidence="1">
    <location>
        <begin position="121"/>
        <end position="227"/>
    </location>
</feature>
<gene>
    <name evidence="2" type="ORF">GB996_07520</name>
</gene>
<dbReference type="Pfam" id="PF01863">
    <property type="entry name" value="YgjP-like"/>
    <property type="match status" value="1"/>
</dbReference>
<evidence type="ECO:0000313" key="2">
    <source>
        <dbReference type="EMBL" id="MUG32644.1"/>
    </source>
</evidence>
<dbReference type="Gene3D" id="3.30.2010.10">
    <property type="entry name" value="Metalloproteases ('zincins'), catalytic domain"/>
    <property type="match status" value="1"/>
</dbReference>
<dbReference type="OrthoDB" id="9811177at2"/>
<dbReference type="PANTHER" id="PTHR30399">
    <property type="entry name" value="UNCHARACTERIZED PROTEIN YGJP"/>
    <property type="match status" value="1"/>
</dbReference>
<dbReference type="EMBL" id="WFKQ01000006">
    <property type="protein sequence ID" value="MUG32644.1"/>
    <property type="molecule type" value="Genomic_DNA"/>
</dbReference>
<evidence type="ECO:0000313" key="3">
    <source>
        <dbReference type="Proteomes" id="UP000442109"/>
    </source>
</evidence>
<name>A0A844M1H2_9GAMM</name>
<dbReference type="Proteomes" id="UP000442109">
    <property type="component" value="Unassembled WGS sequence"/>
</dbReference>
<protein>
    <submittedName>
        <fullName evidence="2">DUF45 domain-containing protein</fullName>
    </submittedName>
</protein>
<dbReference type="CDD" id="cd07344">
    <property type="entry name" value="M48_yhfN_like"/>
    <property type="match status" value="1"/>
</dbReference>
<evidence type="ECO:0000259" key="1">
    <source>
        <dbReference type="Pfam" id="PF01863"/>
    </source>
</evidence>
<proteinExistence type="predicted"/>
<organism evidence="2 3">
    <name type="scientific">Psychrobacter sanguinis</name>
    <dbReference type="NCBI Taxonomy" id="861445"/>
    <lineage>
        <taxon>Bacteria</taxon>
        <taxon>Pseudomonadati</taxon>
        <taxon>Pseudomonadota</taxon>
        <taxon>Gammaproteobacteria</taxon>
        <taxon>Moraxellales</taxon>
        <taxon>Moraxellaceae</taxon>
        <taxon>Psychrobacter</taxon>
    </lineage>
</organism>
<dbReference type="PANTHER" id="PTHR30399:SF1">
    <property type="entry name" value="UTP PYROPHOSPHATASE"/>
    <property type="match status" value="1"/>
</dbReference>
<sequence>MRLNHVPSQTPPLDDHQRLRRRLAEAGIALEITRKRVKNINFRLRPHILSVSAPHYASDKQVMAALARRIQWAIAQHAVLLKRQSLIQSPLPDSHSTKESSPSNNLSVIRLWGQRQPLTMSETERINWYRRELQQVMPDLFAKWQPIVGAYANEMRIKKMSTRWGSCNTRAKRIWLSVYLPAYPIECTEYVIVHELCHLHHANHSTAFWNQVKHAMPDYKRWHDMLAGKSILID</sequence>
<dbReference type="InterPro" id="IPR002725">
    <property type="entry name" value="YgjP-like_metallopeptidase"/>
</dbReference>
<dbReference type="InterPro" id="IPR053136">
    <property type="entry name" value="UTP_pyrophosphatase-like"/>
</dbReference>
<keyword evidence="3" id="KW-1185">Reference proteome</keyword>
<comment type="caution">
    <text evidence="2">The sequence shown here is derived from an EMBL/GenBank/DDBJ whole genome shotgun (WGS) entry which is preliminary data.</text>
</comment>
<dbReference type="AlphaFoldDB" id="A0A844M1H2"/>